<feature type="compositionally biased region" description="Polar residues" evidence="1">
    <location>
        <begin position="227"/>
        <end position="239"/>
    </location>
</feature>
<dbReference type="Proteomes" id="UP000608594">
    <property type="component" value="Unassembled WGS sequence"/>
</dbReference>
<evidence type="ECO:0000313" key="2">
    <source>
        <dbReference type="EMBL" id="MBC9247288.1"/>
    </source>
</evidence>
<proteinExistence type="predicted"/>
<feature type="region of interest" description="Disordered" evidence="1">
    <location>
        <begin position="150"/>
        <end position="169"/>
    </location>
</feature>
<accession>A0A926G7J6</accession>
<protein>
    <submittedName>
        <fullName evidence="2">Uncharacterized protein</fullName>
    </submittedName>
</protein>
<sequence length="323" mass="35450">MADPRLSQSATRLSEDIGDVLSAIRRMIAEDEALNSTRDRLRAERDALDSLIHSDTLHEDAGEFLARRYGGNAALARKMVGATDPRPANVIEESWPLGDSANASDAARPKQVLRHGQFDARTADPSAIHATVAPANDTAPLRLEQRVQQPEPTGDITPKRGGWRSWIRSEPRKSLDTAAKQAIEDSPNVEIVLTSAAQEFEGLVDDDSDFAEAFDWKSRMRPELPTTAASLPVDTSPQMSADDEDDKASSLITEVDAGQGIAEDEVEASPPQLNADDPALRDLLREIIQEELQGEMGQRFSSNLRAVIRREVATVIDQHLDRF</sequence>
<reference evidence="2" key="1">
    <citation type="submission" date="2020-08" db="EMBL/GenBank/DDBJ databases">
        <title>Paracoccus amoyensis sp. nov., isolated from the surface seawater at coast of Xiamen, Fujian.</title>
        <authorList>
            <person name="Lyu L."/>
        </authorList>
    </citation>
    <scope>NUCLEOTIDE SEQUENCE</scope>
    <source>
        <strain evidence="2">11-3</strain>
    </source>
</reference>
<gene>
    <name evidence="2" type="ORF">H4P12_11330</name>
</gene>
<evidence type="ECO:0000313" key="3">
    <source>
        <dbReference type="Proteomes" id="UP000608594"/>
    </source>
</evidence>
<dbReference type="EMBL" id="JACOQL010000003">
    <property type="protein sequence ID" value="MBC9247288.1"/>
    <property type="molecule type" value="Genomic_DNA"/>
</dbReference>
<dbReference type="RefSeq" id="WP_187793779.1">
    <property type="nucleotide sequence ID" value="NZ_JACOQL010000003.1"/>
</dbReference>
<name>A0A926G7J6_9RHOB</name>
<evidence type="ECO:0000256" key="1">
    <source>
        <dbReference type="SAM" id="MobiDB-lite"/>
    </source>
</evidence>
<organism evidence="2 3">
    <name type="scientific">Paracoccus amoyensis</name>
    <dbReference type="NCBI Taxonomy" id="2760093"/>
    <lineage>
        <taxon>Bacteria</taxon>
        <taxon>Pseudomonadati</taxon>
        <taxon>Pseudomonadota</taxon>
        <taxon>Alphaproteobacteria</taxon>
        <taxon>Rhodobacterales</taxon>
        <taxon>Paracoccaceae</taxon>
        <taxon>Paracoccus</taxon>
    </lineage>
</organism>
<keyword evidence="3" id="KW-1185">Reference proteome</keyword>
<comment type="caution">
    <text evidence="2">The sequence shown here is derived from an EMBL/GenBank/DDBJ whole genome shotgun (WGS) entry which is preliminary data.</text>
</comment>
<feature type="region of interest" description="Disordered" evidence="1">
    <location>
        <begin position="225"/>
        <end position="244"/>
    </location>
</feature>
<dbReference type="AlphaFoldDB" id="A0A926G7J6"/>